<reference evidence="1 2" key="1">
    <citation type="submission" date="2018-03" db="EMBL/GenBank/DDBJ databases">
        <title>Genomic Encyclopedia of Archaeal and Bacterial Type Strains, Phase II (KMG-II): from individual species to whole genera.</title>
        <authorList>
            <person name="Goeker M."/>
        </authorList>
    </citation>
    <scope>NUCLEOTIDE SEQUENCE [LARGE SCALE GENOMIC DNA]</scope>
    <source>
        <strain evidence="1 2">DSM 29057</strain>
    </source>
</reference>
<evidence type="ECO:0000313" key="2">
    <source>
        <dbReference type="Proteomes" id="UP000241964"/>
    </source>
</evidence>
<comment type="caution">
    <text evidence="1">The sequence shown here is derived from an EMBL/GenBank/DDBJ whole genome shotgun (WGS) entry which is preliminary data.</text>
</comment>
<organism evidence="1 2">
    <name type="scientific">Dyadobacter jiangsuensis</name>
    <dbReference type="NCBI Taxonomy" id="1591085"/>
    <lineage>
        <taxon>Bacteria</taxon>
        <taxon>Pseudomonadati</taxon>
        <taxon>Bacteroidota</taxon>
        <taxon>Cytophagia</taxon>
        <taxon>Cytophagales</taxon>
        <taxon>Spirosomataceae</taxon>
        <taxon>Dyadobacter</taxon>
    </lineage>
</organism>
<name>A0A2P8F908_9BACT</name>
<dbReference type="EMBL" id="PYAS01000032">
    <property type="protein sequence ID" value="PSL18221.1"/>
    <property type="molecule type" value="Genomic_DNA"/>
</dbReference>
<keyword evidence="2" id="KW-1185">Reference proteome</keyword>
<sequence>MKVSGIVATRINRLPKGYVFTYVDVSDDVEMKEAVIKALNRLAQSGKITKLAKGKYYKPESTVFGSLAPDRAQVVKDLLEDNGKITGYLTGYSIYNQLGLSTQLGISEKLTT</sequence>
<proteinExistence type="predicted"/>
<accession>A0A2P8F908</accession>
<dbReference type="Pfam" id="PF19570">
    <property type="entry name" value="DUF6088"/>
    <property type="match status" value="1"/>
</dbReference>
<protein>
    <submittedName>
        <fullName evidence="1">Uncharacterized protein</fullName>
    </submittedName>
</protein>
<dbReference type="InterPro" id="IPR045738">
    <property type="entry name" value="DUF6088"/>
</dbReference>
<gene>
    <name evidence="1" type="ORF">CLV60_1321</name>
</gene>
<dbReference type="AlphaFoldDB" id="A0A2P8F908"/>
<dbReference type="Proteomes" id="UP000241964">
    <property type="component" value="Unassembled WGS sequence"/>
</dbReference>
<evidence type="ECO:0000313" key="1">
    <source>
        <dbReference type="EMBL" id="PSL18221.1"/>
    </source>
</evidence>
<dbReference type="RefSeq" id="WP_211302312.1">
    <property type="nucleotide sequence ID" value="NZ_PYAS01000032.1"/>
</dbReference>